<evidence type="ECO:0000256" key="4">
    <source>
        <dbReference type="ARBA" id="ARBA00022840"/>
    </source>
</evidence>
<evidence type="ECO:0000256" key="6">
    <source>
        <dbReference type="ARBA" id="ARBA00023204"/>
    </source>
</evidence>
<comment type="caution">
    <text evidence="11">The sequence shown here is derived from an EMBL/GenBank/DDBJ whole genome shotgun (WGS) entry which is preliminary data.</text>
</comment>
<dbReference type="GO" id="GO:0006298">
    <property type="term" value="P:mismatch repair"/>
    <property type="evidence" value="ECO:0007669"/>
    <property type="project" value="UniProtKB-UniRule"/>
</dbReference>
<dbReference type="Pfam" id="PF05190">
    <property type="entry name" value="MutS_IV"/>
    <property type="match status" value="1"/>
</dbReference>
<dbReference type="SUPFAM" id="SSF52540">
    <property type="entry name" value="P-loop containing nucleoside triphosphate hydrolases"/>
    <property type="match status" value="1"/>
</dbReference>
<dbReference type="InterPro" id="IPR007695">
    <property type="entry name" value="DNA_mismatch_repair_MutS-lik_N"/>
</dbReference>
<name>A0A399EP21_9DEIN</name>
<keyword evidence="2 7" id="KW-0547">Nucleotide-binding</keyword>
<evidence type="ECO:0000259" key="10">
    <source>
        <dbReference type="PROSITE" id="PS00486"/>
    </source>
</evidence>
<dbReference type="InterPro" id="IPR036187">
    <property type="entry name" value="DNA_mismatch_repair_MutS_sf"/>
</dbReference>
<protein>
    <recommendedName>
        <fullName evidence="7 8">DNA mismatch repair protein MutS</fullName>
    </recommendedName>
</protein>
<evidence type="ECO:0000256" key="8">
    <source>
        <dbReference type="NCBIfam" id="TIGR01070"/>
    </source>
</evidence>
<dbReference type="Pfam" id="PF05188">
    <property type="entry name" value="MutS_II"/>
    <property type="match status" value="1"/>
</dbReference>
<dbReference type="InterPro" id="IPR016151">
    <property type="entry name" value="DNA_mismatch_repair_MutS_N"/>
</dbReference>
<dbReference type="Gene3D" id="1.10.1420.10">
    <property type="match status" value="2"/>
</dbReference>
<evidence type="ECO:0000313" key="12">
    <source>
        <dbReference type="Proteomes" id="UP000265715"/>
    </source>
</evidence>
<comment type="similarity">
    <text evidence="1 7 9">Belongs to the DNA mismatch repair MutS family.</text>
</comment>
<evidence type="ECO:0000256" key="2">
    <source>
        <dbReference type="ARBA" id="ARBA00022741"/>
    </source>
</evidence>
<dbReference type="AlphaFoldDB" id="A0A399EP21"/>
<dbReference type="NCBIfam" id="NF003810">
    <property type="entry name" value="PRK05399.1"/>
    <property type="match status" value="1"/>
</dbReference>
<dbReference type="Proteomes" id="UP000265715">
    <property type="component" value="Unassembled WGS sequence"/>
</dbReference>
<dbReference type="SMART" id="SM00533">
    <property type="entry name" value="MUTSd"/>
    <property type="match status" value="1"/>
</dbReference>
<dbReference type="Pfam" id="PF05192">
    <property type="entry name" value="MutS_III"/>
    <property type="match status" value="1"/>
</dbReference>
<reference evidence="11 12" key="1">
    <citation type="submission" date="2018-08" db="EMBL/GenBank/DDBJ databases">
        <title>Meiothermus terrae DSM 26712 genome sequencing project.</title>
        <authorList>
            <person name="Da Costa M.S."/>
            <person name="Albuquerque L."/>
            <person name="Raposo P."/>
            <person name="Froufe H.J.C."/>
            <person name="Barroso C.S."/>
            <person name="Egas C."/>
        </authorList>
    </citation>
    <scope>NUCLEOTIDE SEQUENCE [LARGE SCALE GENOMIC DNA]</scope>
    <source>
        <strain evidence="11 12">DSM 26712</strain>
    </source>
</reference>
<keyword evidence="4 7" id="KW-0067">ATP-binding</keyword>
<organism evidence="11 12">
    <name type="scientific">Calidithermus terrae</name>
    <dbReference type="NCBI Taxonomy" id="1408545"/>
    <lineage>
        <taxon>Bacteria</taxon>
        <taxon>Thermotogati</taxon>
        <taxon>Deinococcota</taxon>
        <taxon>Deinococci</taxon>
        <taxon>Thermales</taxon>
        <taxon>Thermaceae</taxon>
        <taxon>Calidithermus</taxon>
    </lineage>
</organism>
<dbReference type="Gene3D" id="3.40.1170.10">
    <property type="entry name" value="DNA repair protein MutS, domain I"/>
    <property type="match status" value="1"/>
</dbReference>
<feature type="binding site" evidence="7">
    <location>
        <begin position="612"/>
        <end position="619"/>
    </location>
    <ligand>
        <name>ATP</name>
        <dbReference type="ChEBI" id="CHEBI:30616"/>
    </ligand>
</feature>
<dbReference type="PANTHER" id="PTHR11361">
    <property type="entry name" value="DNA MISMATCH REPAIR PROTEIN MUTS FAMILY MEMBER"/>
    <property type="match status" value="1"/>
</dbReference>
<dbReference type="SUPFAM" id="SSF55271">
    <property type="entry name" value="DNA repair protein MutS, domain I"/>
    <property type="match status" value="1"/>
</dbReference>
<gene>
    <name evidence="7 11" type="primary">mutS</name>
    <name evidence="11" type="ORF">Mterra_01879</name>
</gene>
<dbReference type="GO" id="GO:0140664">
    <property type="term" value="F:ATP-dependent DNA damage sensor activity"/>
    <property type="evidence" value="ECO:0007669"/>
    <property type="project" value="InterPro"/>
</dbReference>
<dbReference type="PROSITE" id="PS00486">
    <property type="entry name" value="DNA_MISMATCH_REPAIR_2"/>
    <property type="match status" value="1"/>
</dbReference>
<dbReference type="SUPFAM" id="SSF48334">
    <property type="entry name" value="DNA repair protein MutS, domain III"/>
    <property type="match status" value="1"/>
</dbReference>
<dbReference type="InterPro" id="IPR005748">
    <property type="entry name" value="DNA_mismatch_repair_MutS"/>
</dbReference>
<dbReference type="InterPro" id="IPR045076">
    <property type="entry name" value="MutS"/>
</dbReference>
<dbReference type="Pfam" id="PF01624">
    <property type="entry name" value="MutS_I"/>
    <property type="match status" value="1"/>
</dbReference>
<dbReference type="InterPro" id="IPR017261">
    <property type="entry name" value="DNA_mismatch_repair_MutS/MSH"/>
</dbReference>
<dbReference type="SMART" id="SM00534">
    <property type="entry name" value="MUTSac"/>
    <property type="match status" value="1"/>
</dbReference>
<dbReference type="EMBL" id="QXDL01000068">
    <property type="protein sequence ID" value="RIH84789.1"/>
    <property type="molecule type" value="Genomic_DNA"/>
</dbReference>
<dbReference type="Gene3D" id="3.30.420.110">
    <property type="entry name" value="MutS, connector domain"/>
    <property type="match status" value="1"/>
</dbReference>
<dbReference type="InterPro" id="IPR007860">
    <property type="entry name" value="DNA_mmatch_repair_MutS_con_dom"/>
</dbReference>
<accession>A0A399EP21</accession>
<dbReference type="GO" id="GO:0003684">
    <property type="term" value="F:damaged DNA binding"/>
    <property type="evidence" value="ECO:0007669"/>
    <property type="project" value="UniProtKB-UniRule"/>
</dbReference>
<keyword evidence="6 7" id="KW-0234">DNA repair</keyword>
<evidence type="ECO:0000256" key="5">
    <source>
        <dbReference type="ARBA" id="ARBA00023125"/>
    </source>
</evidence>
<dbReference type="PANTHER" id="PTHR11361:SF34">
    <property type="entry name" value="DNA MISMATCH REPAIR PROTEIN MSH1, MITOCHONDRIAL"/>
    <property type="match status" value="1"/>
</dbReference>
<dbReference type="InterPro" id="IPR036678">
    <property type="entry name" value="MutS_con_dom_sf"/>
</dbReference>
<dbReference type="InterPro" id="IPR007861">
    <property type="entry name" value="DNA_mismatch_repair_MutS_clamp"/>
</dbReference>
<sequence length="843" mass="92580">MTLKGQGSGPLPPLLQQYVELRDAYPEYLLLFQVGDFYETFGEDAERLARAVGIALTRKTSKDFTTPMAGIPIRSVDTYLERLLKLGFRIAVADQMELAEDAEKLVRREVTQLLTPGTLTQETLLRPEANYLAALATGDGYGLALLDVSTGEFRGAVFYGKSSVYDELFRYRPAEVLLAPELCRNEGFLEEFQRRFPVMLSAGRFEEEAGLQALRAQFGAVPGGLEHPALLRAAGAVLGYAQSTQGGALPQVQGFVRYDPSAFMQLSEATLRTLEVYDPSPVGESSEERTLMGVLGLTRTAPGRRLLRAWLRHPLVEEGPIQARLDAVEALVRDGVLREAVRKILYRIHDLERLAGRLAAGRANARDLSALARSLELLPELVGLLRGSSALLGTAERLPDLAEVAERIHTALVEEVPLKVTEGGLIRDGFDPELDALRQRAEAARAWLAGLEAAERERSGIPLKVGYNQVIGYYLEVTRPYYAQVPSDWRAIATLKDRQRYTRPDLREKEREILLAESEARKREYAAFLELRESVGQAAPLVREAAAVLAELDVYAALAEAAAQYGYVRPRFSAEGRLYIRAGRHPVVERGGGFIPNDLELSPGERLLILTGPNMAGKSTYLRQTALIALLAQIGSFVPAEEALLPLFDRVYTRIGASDDIAGGRSTFMVEMEELAQILQGATGRSLVLLDEIGRGTSTYDGLSLAWAAAEHLHDKVRSYTLFATHYFELTALPERLSGARNFHVAAREEAGGLVFYHQVLPGPASRSYGLEVAKLAGVPREVLGRAATLLAGLEAQVGDVGQEVLDELLSLDPTRLTPLEALLLVQRWRDKVHKAVVPGELA</sequence>
<dbReference type="SUPFAM" id="SSF53150">
    <property type="entry name" value="DNA repair protein MutS, domain II"/>
    <property type="match status" value="1"/>
</dbReference>
<evidence type="ECO:0000313" key="11">
    <source>
        <dbReference type="EMBL" id="RIH84789.1"/>
    </source>
</evidence>
<dbReference type="Gene3D" id="3.40.50.300">
    <property type="entry name" value="P-loop containing nucleotide triphosphate hydrolases"/>
    <property type="match status" value="1"/>
</dbReference>
<dbReference type="RefSeq" id="WP_119314985.1">
    <property type="nucleotide sequence ID" value="NZ_QXDL01000068.1"/>
</dbReference>
<proteinExistence type="inferred from homology"/>
<dbReference type="InterPro" id="IPR007696">
    <property type="entry name" value="DNA_mismatch_repair_MutS_core"/>
</dbReference>
<dbReference type="GO" id="GO:0030983">
    <property type="term" value="F:mismatched DNA binding"/>
    <property type="evidence" value="ECO:0007669"/>
    <property type="project" value="InterPro"/>
</dbReference>
<dbReference type="Pfam" id="PF00488">
    <property type="entry name" value="MutS_V"/>
    <property type="match status" value="1"/>
</dbReference>
<evidence type="ECO:0000256" key="3">
    <source>
        <dbReference type="ARBA" id="ARBA00022763"/>
    </source>
</evidence>
<dbReference type="PIRSF" id="PIRSF037677">
    <property type="entry name" value="DNA_mis_repair_Msh6"/>
    <property type="match status" value="1"/>
</dbReference>
<dbReference type="InterPro" id="IPR027417">
    <property type="entry name" value="P-loop_NTPase"/>
</dbReference>
<dbReference type="HAMAP" id="MF_00096">
    <property type="entry name" value="MutS"/>
    <property type="match status" value="1"/>
</dbReference>
<comment type="function">
    <text evidence="7">This protein is involved in the repair of mismatches in DNA. It is possible that it carries out the mismatch recognition step. This protein has a weak ATPase activity.</text>
</comment>
<evidence type="ECO:0000256" key="7">
    <source>
        <dbReference type="HAMAP-Rule" id="MF_00096"/>
    </source>
</evidence>
<keyword evidence="5 7" id="KW-0238">DNA-binding</keyword>
<evidence type="ECO:0000256" key="9">
    <source>
        <dbReference type="RuleBase" id="RU003756"/>
    </source>
</evidence>
<dbReference type="CDD" id="cd03284">
    <property type="entry name" value="ABC_MutS1"/>
    <property type="match status" value="1"/>
</dbReference>
<dbReference type="GO" id="GO:0005524">
    <property type="term" value="F:ATP binding"/>
    <property type="evidence" value="ECO:0007669"/>
    <property type="project" value="UniProtKB-UniRule"/>
</dbReference>
<dbReference type="OrthoDB" id="9802448at2"/>
<keyword evidence="3 7" id="KW-0227">DNA damage</keyword>
<dbReference type="InterPro" id="IPR000432">
    <property type="entry name" value="DNA_mismatch_repair_MutS_C"/>
</dbReference>
<evidence type="ECO:0000256" key="1">
    <source>
        <dbReference type="ARBA" id="ARBA00006271"/>
    </source>
</evidence>
<keyword evidence="12" id="KW-1185">Reference proteome</keyword>
<dbReference type="NCBIfam" id="TIGR01070">
    <property type="entry name" value="mutS1"/>
    <property type="match status" value="1"/>
</dbReference>
<feature type="domain" description="DNA mismatch repair proteins mutS family" evidence="10">
    <location>
        <begin position="686"/>
        <end position="702"/>
    </location>
</feature>